<evidence type="ECO:0000313" key="2">
    <source>
        <dbReference type="EMBL" id="MEE4419557.1"/>
    </source>
</evidence>
<protein>
    <submittedName>
        <fullName evidence="2">Helix-turn-helix domain-containing protein</fullName>
    </submittedName>
</protein>
<dbReference type="InterPro" id="IPR010093">
    <property type="entry name" value="SinI_DNA-bd"/>
</dbReference>
<comment type="caution">
    <text evidence="2">The sequence shown here is derived from an EMBL/GenBank/DDBJ whole genome shotgun (WGS) entry which is preliminary data.</text>
</comment>
<evidence type="ECO:0000313" key="3">
    <source>
        <dbReference type="Proteomes" id="UP001307760"/>
    </source>
</evidence>
<keyword evidence="3" id="KW-1185">Reference proteome</keyword>
<sequence length="72" mass="7609">MAAPSETFLDAAEVAIRLRVSRSTVYNLVASGRMPAHRMGGGKIRPRGLRIRESAVTAYLNGSLVAPAEAVA</sequence>
<organism evidence="2 3">
    <name type="scientific">Streptomyces bugieae</name>
    <dbReference type="NCBI Taxonomy" id="3098223"/>
    <lineage>
        <taxon>Bacteria</taxon>
        <taxon>Bacillati</taxon>
        <taxon>Actinomycetota</taxon>
        <taxon>Actinomycetes</taxon>
        <taxon>Kitasatosporales</taxon>
        <taxon>Streptomycetaceae</taxon>
        <taxon>Streptomyces</taxon>
    </lineage>
</organism>
<reference evidence="2 3" key="1">
    <citation type="submission" date="2023-12" db="EMBL/GenBank/DDBJ databases">
        <title>30 novel species of actinomycetes from the DSMZ collection.</title>
        <authorList>
            <person name="Nouioui I."/>
        </authorList>
    </citation>
    <scope>NUCLEOTIDE SEQUENCE [LARGE SCALE GENOMIC DNA]</scope>
    <source>
        <strain evidence="2 3">DSM 41528</strain>
    </source>
</reference>
<proteinExistence type="predicted"/>
<dbReference type="Pfam" id="PF12728">
    <property type="entry name" value="HTH_17"/>
    <property type="match status" value="1"/>
</dbReference>
<gene>
    <name evidence="2" type="ORF">V2J85_09350</name>
</gene>
<accession>A0ABU7NM88</accession>
<dbReference type="EMBL" id="JAZBJP010000002">
    <property type="protein sequence ID" value="MEE4419557.1"/>
    <property type="molecule type" value="Genomic_DNA"/>
</dbReference>
<dbReference type="InterPro" id="IPR041657">
    <property type="entry name" value="HTH_17"/>
</dbReference>
<name>A0ABU7NM88_9ACTN</name>
<feature type="domain" description="Helix-turn-helix" evidence="1">
    <location>
        <begin position="8"/>
        <end position="61"/>
    </location>
</feature>
<dbReference type="NCBIfam" id="TIGR01764">
    <property type="entry name" value="excise"/>
    <property type="match status" value="1"/>
</dbReference>
<dbReference type="Proteomes" id="UP001307760">
    <property type="component" value="Unassembled WGS sequence"/>
</dbReference>
<evidence type="ECO:0000259" key="1">
    <source>
        <dbReference type="Pfam" id="PF12728"/>
    </source>
</evidence>